<geneLocation type="plasmid" evidence="1 2">
    <name>pRgalR602a</name>
</geneLocation>
<dbReference type="AlphaFoldDB" id="A0A0B4X5N1"/>
<dbReference type="EMBL" id="CP006878">
    <property type="protein sequence ID" value="AJD43414.1"/>
    <property type="molecule type" value="Genomic_DNA"/>
</dbReference>
<evidence type="ECO:0000313" key="1">
    <source>
        <dbReference type="EMBL" id="AJD43414.1"/>
    </source>
</evidence>
<organism evidence="1 2">
    <name type="scientific">Rhizobium gallicum bv. gallicum R602sp</name>
    <dbReference type="NCBI Taxonomy" id="1041138"/>
    <lineage>
        <taxon>Bacteria</taxon>
        <taxon>Pseudomonadati</taxon>
        <taxon>Pseudomonadota</taxon>
        <taxon>Alphaproteobacteria</taxon>
        <taxon>Hyphomicrobiales</taxon>
        <taxon>Rhizobiaceae</taxon>
        <taxon>Rhizobium/Agrobacterium group</taxon>
        <taxon>Rhizobium</taxon>
    </lineage>
</organism>
<keyword evidence="2" id="KW-1185">Reference proteome</keyword>
<sequence length="50" mass="5613">MSTEEMSRSIANRLGHPGFGVSIIIECPRRLLLRDHVVRSPPNESKQLAL</sequence>
<reference evidence="1 2" key="1">
    <citation type="submission" date="2013-11" db="EMBL/GenBank/DDBJ databases">
        <title>Complete genome sequence of Rhizobium gallicum bv. gallicum R602.</title>
        <authorList>
            <person name="Bustos P."/>
            <person name="Santamaria R.I."/>
            <person name="Lozano L."/>
            <person name="Acosta J.L."/>
            <person name="Ormeno-Orrillo E."/>
            <person name="Rogel M.A."/>
            <person name="Romero D."/>
            <person name="Cevallos M.A."/>
            <person name="Martinez-Romero E."/>
            <person name="Gonzalez V."/>
        </authorList>
    </citation>
    <scope>NUCLEOTIDE SEQUENCE [LARGE SCALE GENOMIC DNA]</scope>
    <source>
        <strain evidence="1 2">R602</strain>
        <plasmid evidence="1 2">pRgalR602a</plasmid>
    </source>
</reference>
<name>A0A0B4X5N1_9HYPH</name>
<protein>
    <submittedName>
        <fullName evidence="1">Uncharacterized protein</fullName>
    </submittedName>
</protein>
<evidence type="ECO:0000313" key="2">
    <source>
        <dbReference type="Proteomes" id="UP000031368"/>
    </source>
</evidence>
<dbReference type="Proteomes" id="UP000031368">
    <property type="component" value="Plasmid pRgalR602a"/>
</dbReference>
<dbReference type="KEGG" id="rga:RGR602_PA00068"/>
<proteinExistence type="predicted"/>
<accession>A0A0B4X5N1</accession>
<keyword evidence="1" id="KW-0614">Plasmid</keyword>
<gene>
    <name evidence="1" type="ORF">RGR602_PA00068</name>
</gene>
<dbReference type="HOGENOM" id="CLU_3121905_0_0_5"/>